<dbReference type="InterPro" id="IPR018060">
    <property type="entry name" value="HTH_AraC"/>
</dbReference>
<dbReference type="Pfam" id="PF12833">
    <property type="entry name" value="HTH_18"/>
    <property type="match status" value="1"/>
</dbReference>
<accession>A0A1T4SQN1</accession>
<dbReference type="SUPFAM" id="SSF46689">
    <property type="entry name" value="Homeodomain-like"/>
    <property type="match status" value="2"/>
</dbReference>
<keyword evidence="5" id="KW-1185">Reference proteome</keyword>
<dbReference type="EMBL" id="FUWJ01000009">
    <property type="protein sequence ID" value="SKA30574.1"/>
    <property type="molecule type" value="Genomic_DNA"/>
</dbReference>
<feature type="domain" description="HTH araC/xylS-type" evidence="3">
    <location>
        <begin position="194"/>
        <end position="291"/>
    </location>
</feature>
<gene>
    <name evidence="4" type="ORF">SAMN02745126_04988</name>
</gene>
<dbReference type="PANTHER" id="PTHR43436:SF1">
    <property type="entry name" value="TRANSCRIPTIONAL REGULATORY PROTEIN"/>
    <property type="match status" value="1"/>
</dbReference>
<dbReference type="InterPro" id="IPR009594">
    <property type="entry name" value="Tscrpt_reg_HTH_AraC_N"/>
</dbReference>
<dbReference type="Proteomes" id="UP000190092">
    <property type="component" value="Unassembled WGS sequence"/>
</dbReference>
<sequence length="304" mass="33005">MNAKMEELLKRIRGRVLGHAPGPGGVTAIPNLFLAVLAHRTIPAMTLCDPMICVVLQGVKQVLIGGNVLRFEAASCFASAIELPAMGCILEADVERPYMAVALTLDRDALASLVGDAAAESARAGHRNGFGVERGTTALLEAMEHLLALLDTPEDIAALGAGREREVLYRLLQTGHGDMLRQAIRQGHGIENIRRSVAWIRQNLNQTLRTEALAAIAGMSVPSFHRHFKAVTSLSPLQYQKTLRLQAARRLLVTSSDTTHAAFAVGYESASQFSREYSRLFGIPPSKDAARMRVESKDPDEYGI</sequence>
<dbReference type="Gene3D" id="1.10.10.60">
    <property type="entry name" value="Homeodomain-like"/>
    <property type="match status" value="2"/>
</dbReference>
<proteinExistence type="predicted"/>
<keyword evidence="1" id="KW-0805">Transcription regulation</keyword>
<evidence type="ECO:0000313" key="4">
    <source>
        <dbReference type="EMBL" id="SKA30574.1"/>
    </source>
</evidence>
<evidence type="ECO:0000256" key="1">
    <source>
        <dbReference type="ARBA" id="ARBA00023015"/>
    </source>
</evidence>
<evidence type="ECO:0000256" key="2">
    <source>
        <dbReference type="ARBA" id="ARBA00023163"/>
    </source>
</evidence>
<dbReference type="SMART" id="SM00342">
    <property type="entry name" value="HTH_ARAC"/>
    <property type="match status" value="1"/>
</dbReference>
<dbReference type="PROSITE" id="PS01124">
    <property type="entry name" value="HTH_ARAC_FAMILY_2"/>
    <property type="match status" value="1"/>
</dbReference>
<dbReference type="GO" id="GO:0043565">
    <property type="term" value="F:sequence-specific DNA binding"/>
    <property type="evidence" value="ECO:0007669"/>
    <property type="project" value="InterPro"/>
</dbReference>
<keyword evidence="2" id="KW-0804">Transcription</keyword>
<dbReference type="STRING" id="225324.SAMN02745126_04988"/>
<name>A0A1T4SQN1_9HYPH</name>
<evidence type="ECO:0000259" key="3">
    <source>
        <dbReference type="PROSITE" id="PS01124"/>
    </source>
</evidence>
<protein>
    <submittedName>
        <fullName evidence="4">Helix-turn-helix domain-containing protein</fullName>
    </submittedName>
</protein>
<dbReference type="InterPro" id="IPR009057">
    <property type="entry name" value="Homeodomain-like_sf"/>
</dbReference>
<evidence type="ECO:0000313" key="5">
    <source>
        <dbReference type="Proteomes" id="UP000190092"/>
    </source>
</evidence>
<dbReference type="PANTHER" id="PTHR43436">
    <property type="entry name" value="ARAC-FAMILY TRANSCRIPTIONAL REGULATOR"/>
    <property type="match status" value="1"/>
</dbReference>
<organism evidence="4 5">
    <name type="scientific">Enhydrobacter aerosaccus</name>
    <dbReference type="NCBI Taxonomy" id="225324"/>
    <lineage>
        <taxon>Bacteria</taxon>
        <taxon>Pseudomonadati</taxon>
        <taxon>Pseudomonadota</taxon>
        <taxon>Alphaproteobacteria</taxon>
        <taxon>Hyphomicrobiales</taxon>
        <taxon>Enhydrobacter</taxon>
    </lineage>
</organism>
<dbReference type="AlphaFoldDB" id="A0A1T4SQN1"/>
<reference evidence="5" key="1">
    <citation type="submission" date="2017-02" db="EMBL/GenBank/DDBJ databases">
        <authorList>
            <person name="Varghese N."/>
            <person name="Submissions S."/>
        </authorList>
    </citation>
    <scope>NUCLEOTIDE SEQUENCE [LARGE SCALE GENOMIC DNA]</scope>
    <source>
        <strain evidence="5">ATCC 27094</strain>
    </source>
</reference>
<dbReference type="GO" id="GO:0003700">
    <property type="term" value="F:DNA-binding transcription factor activity"/>
    <property type="evidence" value="ECO:0007669"/>
    <property type="project" value="InterPro"/>
</dbReference>
<dbReference type="Pfam" id="PF06719">
    <property type="entry name" value="AraC_N"/>
    <property type="match status" value="1"/>
</dbReference>